<dbReference type="STRING" id="990316.MCON_0959"/>
<dbReference type="HOGENOM" id="CLU_037990_16_1_2"/>
<dbReference type="InterPro" id="IPR025714">
    <property type="entry name" value="Methyltranfer_dom"/>
</dbReference>
<keyword evidence="2" id="KW-0489">Methyltransferase</keyword>
<dbReference type="KEGG" id="mcj:MCON_0959"/>
<feature type="domain" description="Methyltransferase" evidence="1">
    <location>
        <begin position="42"/>
        <end position="176"/>
    </location>
</feature>
<dbReference type="GeneID" id="10460634"/>
<dbReference type="AlphaFoldDB" id="F4BYU6"/>
<dbReference type="InParanoid" id="F4BYU6"/>
<evidence type="ECO:0000313" key="2">
    <source>
        <dbReference type="EMBL" id="AEB67723.1"/>
    </source>
</evidence>
<evidence type="ECO:0000259" key="1">
    <source>
        <dbReference type="Pfam" id="PF13847"/>
    </source>
</evidence>
<reference evidence="2 3" key="1">
    <citation type="journal article" date="2011" name="J. Bacteriol.">
        <title>Complete genome sequence of Methanosaeta concilii, a specialist in aceticlastic methanogenesis.</title>
        <authorList>
            <person name="Barber R.D."/>
            <person name="Zhang L."/>
            <person name="Harnack M."/>
            <person name="Olson M.V."/>
            <person name="Kaul R."/>
            <person name="Ingram-Smith C."/>
            <person name="Smith K.S."/>
        </authorList>
    </citation>
    <scope>NUCLEOTIDE SEQUENCE [LARGE SCALE GENOMIC DNA]</scope>
    <source>
        <strain evidence="3">ATCC 5969 / DSM 3671 / JCM 10134 / NBRC 103675 / OCM 69 / GP-6</strain>
    </source>
</reference>
<organism evidence="2 3">
    <name type="scientific">Methanothrix soehngenii (strain ATCC 5969 / DSM 3671 / JCM 10134 / NBRC 103675 / OCM 69 / GP-6)</name>
    <name type="common">Methanosaeta concilii</name>
    <dbReference type="NCBI Taxonomy" id="990316"/>
    <lineage>
        <taxon>Archaea</taxon>
        <taxon>Methanobacteriati</taxon>
        <taxon>Methanobacteriota</taxon>
        <taxon>Stenosarchaea group</taxon>
        <taxon>Methanomicrobia</taxon>
        <taxon>Methanotrichales</taxon>
        <taxon>Methanotrichaceae</taxon>
        <taxon>Methanothrix</taxon>
    </lineage>
</organism>
<dbReference type="PANTHER" id="PTHR43591:SF24">
    <property type="entry name" value="2-METHOXY-6-POLYPRENYL-1,4-BENZOQUINOL METHYLASE, MITOCHONDRIAL"/>
    <property type="match status" value="1"/>
</dbReference>
<proteinExistence type="predicted"/>
<dbReference type="RefSeq" id="WP_013718777.1">
    <property type="nucleotide sequence ID" value="NC_015416.1"/>
</dbReference>
<dbReference type="EMBL" id="CP002565">
    <property type="protein sequence ID" value="AEB67723.1"/>
    <property type="molecule type" value="Genomic_DNA"/>
</dbReference>
<dbReference type="Proteomes" id="UP000007807">
    <property type="component" value="Chromosome"/>
</dbReference>
<dbReference type="SUPFAM" id="SSF53335">
    <property type="entry name" value="S-adenosyl-L-methionine-dependent methyltransferases"/>
    <property type="match status" value="1"/>
</dbReference>
<dbReference type="Gene3D" id="3.40.50.150">
    <property type="entry name" value="Vaccinia Virus protein VP39"/>
    <property type="match status" value="1"/>
</dbReference>
<keyword evidence="3" id="KW-1185">Reference proteome</keyword>
<name>F4BYU6_METSG</name>
<dbReference type="InterPro" id="IPR029063">
    <property type="entry name" value="SAM-dependent_MTases_sf"/>
</dbReference>
<dbReference type="Pfam" id="PF13847">
    <property type="entry name" value="Methyltransf_31"/>
    <property type="match status" value="1"/>
</dbReference>
<protein>
    <submittedName>
        <fullName evidence="2">Methyltransferase, putative</fullName>
    </submittedName>
</protein>
<dbReference type="GO" id="GO:0008168">
    <property type="term" value="F:methyltransferase activity"/>
    <property type="evidence" value="ECO:0007669"/>
    <property type="project" value="UniProtKB-KW"/>
</dbReference>
<sequence>MTDLNHYDGENRYGQNGHRRCRSSFWIHDPEQVFSELNLREGDCFLDMGCGSGDYAIRASEIVGNSGKVFALDRWQDGIDDLTEKAGSLRLNNLRAIAADITAPLPIEDGSIDVCFLATVLHIFKLADVEGVLFNEIRRVLKPGGRIVIINCKREIQPFGPPVHMRQSPEELEGCINSYGFEKTSLADLGFNYMIQFIKK</sequence>
<dbReference type="OrthoDB" id="1018at2157"/>
<dbReference type="CDD" id="cd02440">
    <property type="entry name" value="AdoMet_MTases"/>
    <property type="match status" value="1"/>
</dbReference>
<evidence type="ECO:0000313" key="3">
    <source>
        <dbReference type="Proteomes" id="UP000007807"/>
    </source>
</evidence>
<keyword evidence="2" id="KW-0808">Transferase</keyword>
<dbReference type="PANTHER" id="PTHR43591">
    <property type="entry name" value="METHYLTRANSFERASE"/>
    <property type="match status" value="1"/>
</dbReference>
<dbReference type="GO" id="GO:0032259">
    <property type="term" value="P:methylation"/>
    <property type="evidence" value="ECO:0007669"/>
    <property type="project" value="UniProtKB-KW"/>
</dbReference>
<gene>
    <name evidence="2" type="ordered locus">MCON_0959</name>
</gene>
<accession>F4BYU6</accession>